<gene>
    <name evidence="2" type="ORF">DKM44_12250</name>
</gene>
<dbReference type="KEGG" id="dez:DKM44_12250"/>
<keyword evidence="3" id="KW-1185">Reference proteome</keyword>
<evidence type="ECO:0000259" key="1">
    <source>
        <dbReference type="Pfam" id="PF02036"/>
    </source>
</evidence>
<protein>
    <recommendedName>
        <fullName evidence="1">SCP2 domain-containing protein</fullName>
    </recommendedName>
</protein>
<feature type="domain" description="SCP2" evidence="1">
    <location>
        <begin position="41"/>
        <end position="118"/>
    </location>
</feature>
<dbReference type="Pfam" id="PF02036">
    <property type="entry name" value="SCP2"/>
    <property type="match status" value="1"/>
</dbReference>
<sequence>MQRVTPPLRFSAAQLQDVLGRVYAEVGDEPQAAVLGTRRLTLAFAFSEPELHLTVDGRSGQAVVRVGADAPAPDLTFYLAGENIDRFWRGDLNPLTALAAGQLRIEGPLLTALALAPALPALQARYRDLTAVWRAPPR</sequence>
<dbReference type="Proteomes" id="UP000245368">
    <property type="component" value="Chromosome"/>
</dbReference>
<organism evidence="2 3">
    <name type="scientific">Deinococcus irradiatisoli</name>
    <dbReference type="NCBI Taxonomy" id="2202254"/>
    <lineage>
        <taxon>Bacteria</taxon>
        <taxon>Thermotogati</taxon>
        <taxon>Deinococcota</taxon>
        <taxon>Deinococci</taxon>
        <taxon>Deinococcales</taxon>
        <taxon>Deinococcaceae</taxon>
        <taxon>Deinococcus</taxon>
    </lineage>
</organism>
<dbReference type="Gene3D" id="3.30.1050.10">
    <property type="entry name" value="SCP2 sterol-binding domain"/>
    <property type="match status" value="1"/>
</dbReference>
<evidence type="ECO:0000313" key="3">
    <source>
        <dbReference type="Proteomes" id="UP000245368"/>
    </source>
</evidence>
<dbReference type="EMBL" id="CP029494">
    <property type="protein sequence ID" value="AWN23905.1"/>
    <property type="molecule type" value="Genomic_DNA"/>
</dbReference>
<reference evidence="2 3" key="1">
    <citation type="submission" date="2018-05" db="EMBL/GenBank/DDBJ databases">
        <title>Complete Genome Sequence of Deinococcus sp. strain 17bor-2.</title>
        <authorList>
            <person name="Srinivasan S."/>
        </authorList>
    </citation>
    <scope>NUCLEOTIDE SEQUENCE [LARGE SCALE GENOMIC DNA]</scope>
    <source>
        <strain evidence="2 3">17bor-2</strain>
    </source>
</reference>
<name>A0A2Z3JG13_9DEIO</name>
<dbReference type="SUPFAM" id="SSF55718">
    <property type="entry name" value="SCP-like"/>
    <property type="match status" value="1"/>
</dbReference>
<evidence type="ECO:0000313" key="2">
    <source>
        <dbReference type="EMBL" id="AWN23905.1"/>
    </source>
</evidence>
<dbReference type="OrthoDB" id="69985at2"/>
<dbReference type="InterPro" id="IPR003033">
    <property type="entry name" value="SCP2_sterol-bd_dom"/>
</dbReference>
<accession>A0A2Z3JG13</accession>
<proteinExistence type="predicted"/>
<dbReference type="AlphaFoldDB" id="A0A2Z3JG13"/>
<dbReference type="InterPro" id="IPR036527">
    <property type="entry name" value="SCP2_sterol-bd_dom_sf"/>
</dbReference>